<sequence length="327" mass="36240">MLTPEVTLKRKRSTSETEGDQEYTHGIAGAVILKSSPTQDNKKQKLLKIDIPTSLNSGLEQESPGADNSYSSLFSDTDNDSLFGDLTDSSTTSHCEDDTVASRTAPSIMGMFFEPTIRLPPELADTVMTFCMNTYFRRPEDNQAMLFGRLCSPDPSEPLDVNKGLPEVLLDLLESVRVRLEPVLPTDKYELLFPKCPTMARQAIINLYQPGEGITPHVDLLSRYGDGIIGVSLGSGCAMRFDKTATTDNSFPSEGERHDLYLPERSVIVLSEDARYQWTHGIDKKTRDFVANDTDSTQGAWVERSVRLSVTYRWLLPGADVVGETAD</sequence>
<name>A0A409VIY3_9AGAR</name>
<evidence type="ECO:0000256" key="1">
    <source>
        <dbReference type="SAM" id="MobiDB-lite"/>
    </source>
</evidence>
<reference evidence="3 4" key="1">
    <citation type="journal article" date="2018" name="Evol. Lett.">
        <title>Horizontal gene cluster transfer increased hallucinogenic mushroom diversity.</title>
        <authorList>
            <person name="Reynolds H.T."/>
            <person name="Vijayakumar V."/>
            <person name="Gluck-Thaler E."/>
            <person name="Korotkin H.B."/>
            <person name="Matheny P.B."/>
            <person name="Slot J.C."/>
        </authorList>
    </citation>
    <scope>NUCLEOTIDE SEQUENCE [LARGE SCALE GENOMIC DNA]</scope>
    <source>
        <strain evidence="3 4">2629</strain>
    </source>
</reference>
<dbReference type="GO" id="GO:0006631">
    <property type="term" value="P:fatty acid metabolic process"/>
    <property type="evidence" value="ECO:0007669"/>
    <property type="project" value="TreeGrafter"/>
</dbReference>
<dbReference type="InParanoid" id="A0A409VIY3"/>
<evidence type="ECO:0000259" key="2">
    <source>
        <dbReference type="PROSITE" id="PS51471"/>
    </source>
</evidence>
<dbReference type="SUPFAM" id="SSF51197">
    <property type="entry name" value="Clavaminate synthase-like"/>
    <property type="match status" value="1"/>
</dbReference>
<feature type="domain" description="Fe2OG dioxygenase" evidence="2">
    <location>
        <begin position="196"/>
        <end position="316"/>
    </location>
</feature>
<dbReference type="PANTHER" id="PTHR21052:SF0">
    <property type="entry name" value="ALPHA-KETOGLUTARATE-DEPENDENT DIOXYGENASE ALKB HOMOLOG 7, MITOCHONDRIAL"/>
    <property type="match status" value="1"/>
</dbReference>
<proteinExistence type="predicted"/>
<dbReference type="Gene3D" id="2.60.120.590">
    <property type="entry name" value="Alpha-ketoglutarate-dependent dioxygenase AlkB-like"/>
    <property type="match status" value="1"/>
</dbReference>
<dbReference type="EMBL" id="NHTK01006049">
    <property type="protein sequence ID" value="PPQ66177.1"/>
    <property type="molecule type" value="Genomic_DNA"/>
</dbReference>
<dbReference type="InterPro" id="IPR005123">
    <property type="entry name" value="Oxoglu/Fe-dep_dioxygenase_dom"/>
</dbReference>
<dbReference type="InterPro" id="IPR027450">
    <property type="entry name" value="AlkB-like"/>
</dbReference>
<comment type="caution">
    <text evidence="3">The sequence shown here is derived from an EMBL/GenBank/DDBJ whole genome shotgun (WGS) entry which is preliminary data.</text>
</comment>
<keyword evidence="4" id="KW-1185">Reference proteome</keyword>
<dbReference type="PANTHER" id="PTHR21052">
    <property type="entry name" value="SPERMATOGENESIS ASSOCIATED 11-RELATED"/>
    <property type="match status" value="1"/>
</dbReference>
<dbReference type="AlphaFoldDB" id="A0A409VIY3"/>
<accession>A0A409VIY3</accession>
<organism evidence="3 4">
    <name type="scientific">Panaeolus cyanescens</name>
    <dbReference type="NCBI Taxonomy" id="181874"/>
    <lineage>
        <taxon>Eukaryota</taxon>
        <taxon>Fungi</taxon>
        <taxon>Dikarya</taxon>
        <taxon>Basidiomycota</taxon>
        <taxon>Agaricomycotina</taxon>
        <taxon>Agaricomycetes</taxon>
        <taxon>Agaricomycetidae</taxon>
        <taxon>Agaricales</taxon>
        <taxon>Agaricineae</taxon>
        <taxon>Galeropsidaceae</taxon>
        <taxon>Panaeolus</taxon>
    </lineage>
</organism>
<protein>
    <recommendedName>
        <fullName evidence="2">Fe2OG dioxygenase domain-containing protein</fullName>
    </recommendedName>
</protein>
<evidence type="ECO:0000313" key="4">
    <source>
        <dbReference type="Proteomes" id="UP000284842"/>
    </source>
</evidence>
<dbReference type="GO" id="GO:0005759">
    <property type="term" value="C:mitochondrial matrix"/>
    <property type="evidence" value="ECO:0007669"/>
    <property type="project" value="TreeGrafter"/>
</dbReference>
<dbReference type="InterPro" id="IPR032870">
    <property type="entry name" value="ALKBH7-like"/>
</dbReference>
<gene>
    <name evidence="3" type="ORF">CVT24_000154</name>
</gene>
<dbReference type="GO" id="GO:0006974">
    <property type="term" value="P:DNA damage response"/>
    <property type="evidence" value="ECO:0007669"/>
    <property type="project" value="InterPro"/>
</dbReference>
<feature type="region of interest" description="Disordered" evidence="1">
    <location>
        <begin position="1"/>
        <end position="23"/>
    </location>
</feature>
<dbReference type="PROSITE" id="PS51471">
    <property type="entry name" value="FE2OG_OXY"/>
    <property type="match status" value="1"/>
</dbReference>
<evidence type="ECO:0000313" key="3">
    <source>
        <dbReference type="EMBL" id="PPQ66177.1"/>
    </source>
</evidence>
<dbReference type="Pfam" id="PF13532">
    <property type="entry name" value="2OG-FeII_Oxy_2"/>
    <property type="match status" value="1"/>
</dbReference>
<dbReference type="InterPro" id="IPR037151">
    <property type="entry name" value="AlkB-like_sf"/>
</dbReference>
<dbReference type="Proteomes" id="UP000284842">
    <property type="component" value="Unassembled WGS sequence"/>
</dbReference>
<dbReference type="OrthoDB" id="412814at2759"/>